<gene>
    <name evidence="1" type="ORF">HPB50_026546</name>
</gene>
<name>A0ACB7TML0_HYAAI</name>
<accession>A0ACB7TML0</accession>
<evidence type="ECO:0000313" key="1">
    <source>
        <dbReference type="EMBL" id="KAH6948812.1"/>
    </source>
</evidence>
<dbReference type="Proteomes" id="UP000821845">
    <property type="component" value="Chromosome 1"/>
</dbReference>
<reference evidence="1" key="1">
    <citation type="submission" date="2020-05" db="EMBL/GenBank/DDBJ databases">
        <title>Large-scale comparative analyses of tick genomes elucidate their genetic diversity and vector capacities.</title>
        <authorList>
            <person name="Jia N."/>
            <person name="Wang J."/>
            <person name="Shi W."/>
            <person name="Du L."/>
            <person name="Sun Y."/>
            <person name="Zhan W."/>
            <person name="Jiang J."/>
            <person name="Wang Q."/>
            <person name="Zhang B."/>
            <person name="Ji P."/>
            <person name="Sakyi L.B."/>
            <person name="Cui X."/>
            <person name="Yuan T."/>
            <person name="Jiang B."/>
            <person name="Yang W."/>
            <person name="Lam T.T.-Y."/>
            <person name="Chang Q."/>
            <person name="Ding S."/>
            <person name="Wang X."/>
            <person name="Zhu J."/>
            <person name="Ruan X."/>
            <person name="Zhao L."/>
            <person name="Wei J."/>
            <person name="Que T."/>
            <person name="Du C."/>
            <person name="Cheng J."/>
            <person name="Dai P."/>
            <person name="Han X."/>
            <person name="Huang E."/>
            <person name="Gao Y."/>
            <person name="Liu J."/>
            <person name="Shao H."/>
            <person name="Ye R."/>
            <person name="Li L."/>
            <person name="Wei W."/>
            <person name="Wang X."/>
            <person name="Wang C."/>
            <person name="Yang T."/>
            <person name="Huo Q."/>
            <person name="Li W."/>
            <person name="Guo W."/>
            <person name="Chen H."/>
            <person name="Zhou L."/>
            <person name="Ni X."/>
            <person name="Tian J."/>
            <person name="Zhou Y."/>
            <person name="Sheng Y."/>
            <person name="Liu T."/>
            <person name="Pan Y."/>
            <person name="Xia L."/>
            <person name="Li J."/>
            <person name="Zhao F."/>
            <person name="Cao W."/>
        </authorList>
    </citation>
    <scope>NUCLEOTIDE SEQUENCE</scope>
    <source>
        <strain evidence="1">Hyas-2018</strain>
    </source>
</reference>
<keyword evidence="2" id="KW-1185">Reference proteome</keyword>
<sequence length="104" mass="11095">MDSDESELEFLDDGSSRDTEDNVYSSDFSSDGGKCVKPPRNIRRCPPGVDIVRAGLYGTGCRKTGVLSAKTPYEDVLRSAKTHLGPGVLGQGVDLGLAFQSATR</sequence>
<comment type="caution">
    <text evidence="1">The sequence shown here is derived from an EMBL/GenBank/DDBJ whole genome shotgun (WGS) entry which is preliminary data.</text>
</comment>
<organism evidence="1 2">
    <name type="scientific">Hyalomma asiaticum</name>
    <name type="common">Tick</name>
    <dbReference type="NCBI Taxonomy" id="266040"/>
    <lineage>
        <taxon>Eukaryota</taxon>
        <taxon>Metazoa</taxon>
        <taxon>Ecdysozoa</taxon>
        <taxon>Arthropoda</taxon>
        <taxon>Chelicerata</taxon>
        <taxon>Arachnida</taxon>
        <taxon>Acari</taxon>
        <taxon>Parasitiformes</taxon>
        <taxon>Ixodida</taxon>
        <taxon>Ixodoidea</taxon>
        <taxon>Ixodidae</taxon>
        <taxon>Hyalomminae</taxon>
        <taxon>Hyalomma</taxon>
    </lineage>
</organism>
<dbReference type="EMBL" id="CM023481">
    <property type="protein sequence ID" value="KAH6948812.1"/>
    <property type="molecule type" value="Genomic_DNA"/>
</dbReference>
<evidence type="ECO:0000313" key="2">
    <source>
        <dbReference type="Proteomes" id="UP000821845"/>
    </source>
</evidence>
<protein>
    <submittedName>
        <fullName evidence="1">Uncharacterized protein</fullName>
    </submittedName>
</protein>
<proteinExistence type="predicted"/>